<dbReference type="EMBL" id="GU071099">
    <property type="protein sequence ID" value="ADO98559.1"/>
    <property type="molecule type" value="Genomic_DNA"/>
</dbReference>
<dbReference type="Proteomes" id="UP000006528">
    <property type="component" value="Segment"/>
</dbReference>
<protein>
    <submittedName>
        <fullName evidence="2">Uncharacterized protein</fullName>
    </submittedName>
</protein>
<evidence type="ECO:0000313" key="3">
    <source>
        <dbReference type="Proteomes" id="UP000006528"/>
    </source>
</evidence>
<organism evidence="2 3">
    <name type="scientific">Prochlorococcus phage P-RSM4</name>
    <dbReference type="NCBI Taxonomy" id="444862"/>
    <lineage>
        <taxon>Viruses</taxon>
        <taxon>Duplodnaviria</taxon>
        <taxon>Heunggongvirae</taxon>
        <taxon>Uroviricota</taxon>
        <taxon>Caudoviricetes</taxon>
        <taxon>Pantevenvirales</taxon>
        <taxon>Kyanoviridae</taxon>
        <taxon>Thaumasvirus</taxon>
        <taxon>Thaumasvirus stim4</taxon>
    </lineage>
</organism>
<keyword evidence="1" id="KW-0812">Transmembrane</keyword>
<reference evidence="2 3" key="1">
    <citation type="journal article" date="2010" name="Environ. Microbiol.">
        <title>Genomic analysis of oceanic cyanobacterial myoviruses compared with T4-like myoviruses from diverse hosts and environments.</title>
        <authorList>
            <person name="Sullivan M.B."/>
            <person name="Huang K.H."/>
            <person name="Ignacio-Espinoza J.C."/>
            <person name="Berlin A.M."/>
            <person name="Kelly L."/>
            <person name="Weigele P.R."/>
            <person name="DeFrancesco A.S."/>
            <person name="Kern S.E."/>
            <person name="Thompson L.R."/>
            <person name="Young S."/>
            <person name="Yandava C."/>
            <person name="Fu R."/>
            <person name="Krastins B."/>
            <person name="Chase M."/>
            <person name="Sarracino D."/>
            <person name="Osburne M.S."/>
            <person name="Henn M.R."/>
            <person name="Chisholm S.W."/>
        </authorList>
    </citation>
    <scope>NUCLEOTIDE SEQUENCE [LARGE SCALE GENOMIC DNA]</scope>
    <source>
        <strain evidence="2">9303-10a</strain>
    </source>
</reference>
<gene>
    <name evidence="2" type="ORF">PRSM4_175</name>
</gene>
<evidence type="ECO:0000256" key="1">
    <source>
        <dbReference type="SAM" id="Phobius"/>
    </source>
</evidence>
<feature type="transmembrane region" description="Helical" evidence="1">
    <location>
        <begin position="6"/>
        <end position="25"/>
    </location>
</feature>
<keyword evidence="1" id="KW-1133">Transmembrane helix</keyword>
<keyword evidence="1" id="KW-0472">Membrane</keyword>
<accession>E3SM61</accession>
<dbReference type="RefSeq" id="YP_004323304.1">
    <property type="nucleotide sequence ID" value="NC_015283.1"/>
</dbReference>
<sequence length="46" mass="5243">MPNVKSIMIGINFFIILLIGNPALYRCAKPYTYVRHVPFPDISVYG</sequence>
<name>E3SM61_9CAUD</name>
<evidence type="ECO:0000313" key="2">
    <source>
        <dbReference type="EMBL" id="ADO98559.1"/>
    </source>
</evidence>
<dbReference type="KEGG" id="vg:10327801"/>
<dbReference type="GeneID" id="10327801"/>
<proteinExistence type="predicted"/>